<proteinExistence type="predicted"/>
<protein>
    <submittedName>
        <fullName evidence="1">Uncharacterized protein</fullName>
    </submittedName>
</protein>
<evidence type="ECO:0000313" key="2">
    <source>
        <dbReference type="EMBL" id="CAB4186560.1"/>
    </source>
</evidence>
<accession>A0A6J5NUT7</accession>
<gene>
    <name evidence="2" type="ORF">UFOVP1148_40</name>
    <name evidence="1" type="ORF">UFOVP809_27</name>
</gene>
<sequence length="75" mass="8878">MTKKINAETLAMIIVLEHRKDGIVMTLAQALREIETLCDWHREDRADCQRKTPMLRTDIVHWDTSDNSIWQEEVK</sequence>
<dbReference type="EMBL" id="LR796745">
    <property type="protein sequence ID" value="CAB4163480.1"/>
    <property type="molecule type" value="Genomic_DNA"/>
</dbReference>
<name>A0A6J5NUT7_9CAUD</name>
<evidence type="ECO:0000313" key="1">
    <source>
        <dbReference type="EMBL" id="CAB4163480.1"/>
    </source>
</evidence>
<organism evidence="1">
    <name type="scientific">uncultured Caudovirales phage</name>
    <dbReference type="NCBI Taxonomy" id="2100421"/>
    <lineage>
        <taxon>Viruses</taxon>
        <taxon>Duplodnaviria</taxon>
        <taxon>Heunggongvirae</taxon>
        <taxon>Uroviricota</taxon>
        <taxon>Caudoviricetes</taxon>
        <taxon>Peduoviridae</taxon>
        <taxon>Maltschvirus</taxon>
        <taxon>Maltschvirus maltsch</taxon>
    </lineage>
</organism>
<dbReference type="EMBL" id="LR797100">
    <property type="protein sequence ID" value="CAB4186560.1"/>
    <property type="molecule type" value="Genomic_DNA"/>
</dbReference>
<reference evidence="1" key="1">
    <citation type="submission" date="2020-04" db="EMBL/GenBank/DDBJ databases">
        <authorList>
            <person name="Chiriac C."/>
            <person name="Salcher M."/>
            <person name="Ghai R."/>
            <person name="Kavagutti S V."/>
        </authorList>
    </citation>
    <scope>NUCLEOTIDE SEQUENCE</scope>
</reference>